<dbReference type="Gene3D" id="1.10.630.10">
    <property type="entry name" value="Cytochrome P450"/>
    <property type="match status" value="1"/>
</dbReference>
<dbReference type="Pfam" id="PF00067">
    <property type="entry name" value="p450"/>
    <property type="match status" value="1"/>
</dbReference>
<dbReference type="PRINTS" id="PR00463">
    <property type="entry name" value="EP450I"/>
</dbReference>
<evidence type="ECO:0000256" key="2">
    <source>
        <dbReference type="ARBA" id="ARBA00022617"/>
    </source>
</evidence>
<sequence>MDQLVTYYNSYLIPFTVQAEKVVKKHKAASISIAVALAAAYFITEKVIKPPKALRQLPRPNFINFLRDSLSTATLHEIAHKYTLPAAAQNENGLYARFDAQGWCAVITSPALAKKFLLKSDLFAKVDLGKTLQGTISGKFMFGPNIVITQGLEWKKHRKIANPAFNRSMPVQLFARLTNKAFDVMEAEMENGVIDIQEFFIRWTLDAIGLAGFGFDFKAVEDKNSSWVTTYNAINDALHDIKFAIFPSLDKEYLWLFPKRQKLHKRLDEFLHMIDDVIENKRRVLKEQKESDVEESERDLLTLMIESELKGEGALTDEELKSDLCIFFVAGHDTTANALAFTMYYLAANPHIQKKARKEVIEALGDEPTDIVPTVEQTRSLRYIDCVIKETLRIASPAIGLVARYCTEDTELGGIVFPKGTRFNLDIYGLHHDPRIWDSPDDFRPERFLPGGEAEQLATSGLGMAWVPFGNGARQCIGMNFSLAEQRTMLPLLLRKYEWSLPPNSPHRERPVTTNMGILSPIDLKLKFEKRY</sequence>
<dbReference type="InterPro" id="IPR017972">
    <property type="entry name" value="Cyt_P450_CS"/>
</dbReference>
<evidence type="ECO:0000313" key="10">
    <source>
        <dbReference type="Proteomes" id="UP000242180"/>
    </source>
</evidence>
<evidence type="ECO:0000256" key="3">
    <source>
        <dbReference type="ARBA" id="ARBA00022723"/>
    </source>
</evidence>
<dbReference type="InterPro" id="IPR036396">
    <property type="entry name" value="Cyt_P450_sf"/>
</dbReference>
<dbReference type="PROSITE" id="PS00086">
    <property type="entry name" value="CYTOCHROME_P450"/>
    <property type="match status" value="1"/>
</dbReference>
<dbReference type="PANTHER" id="PTHR24291:SF50">
    <property type="entry name" value="BIFUNCTIONAL ALBAFLAVENONE MONOOXYGENASE_TERPENE SYNTHASE"/>
    <property type="match status" value="1"/>
</dbReference>
<evidence type="ECO:0000256" key="4">
    <source>
        <dbReference type="ARBA" id="ARBA00023002"/>
    </source>
</evidence>
<evidence type="ECO:0000256" key="7">
    <source>
        <dbReference type="PIRSR" id="PIRSR602401-1"/>
    </source>
</evidence>
<keyword evidence="3 7" id="KW-0479">Metal-binding</keyword>
<gene>
    <name evidence="9" type="ORF">BCR43DRAFT_498574</name>
</gene>
<evidence type="ECO:0000256" key="5">
    <source>
        <dbReference type="ARBA" id="ARBA00023004"/>
    </source>
</evidence>
<dbReference type="GO" id="GO:0005506">
    <property type="term" value="F:iron ion binding"/>
    <property type="evidence" value="ECO:0007669"/>
    <property type="project" value="InterPro"/>
</dbReference>
<dbReference type="PRINTS" id="PR00385">
    <property type="entry name" value="P450"/>
</dbReference>
<evidence type="ECO:0000313" key="9">
    <source>
        <dbReference type="EMBL" id="ORY91143.1"/>
    </source>
</evidence>
<comment type="similarity">
    <text evidence="1 8">Belongs to the cytochrome P450 family.</text>
</comment>
<feature type="binding site" description="axial binding residue" evidence="7">
    <location>
        <position position="476"/>
    </location>
    <ligand>
        <name>heme</name>
        <dbReference type="ChEBI" id="CHEBI:30413"/>
    </ligand>
    <ligandPart>
        <name>Fe</name>
        <dbReference type="ChEBI" id="CHEBI:18248"/>
    </ligandPart>
</feature>
<dbReference type="GO" id="GO:0020037">
    <property type="term" value="F:heme binding"/>
    <property type="evidence" value="ECO:0007669"/>
    <property type="project" value="InterPro"/>
</dbReference>
<protein>
    <submittedName>
        <fullName evidence="9">Cytochrome P450</fullName>
    </submittedName>
</protein>
<name>A0A1X2H135_SYNRA</name>
<reference evidence="9 10" key="1">
    <citation type="submission" date="2016-07" db="EMBL/GenBank/DDBJ databases">
        <title>Pervasive Adenine N6-methylation of Active Genes in Fungi.</title>
        <authorList>
            <consortium name="DOE Joint Genome Institute"/>
            <person name="Mondo S.J."/>
            <person name="Dannebaum R.O."/>
            <person name="Kuo R.C."/>
            <person name="Labutti K."/>
            <person name="Haridas S."/>
            <person name="Kuo A."/>
            <person name="Salamov A."/>
            <person name="Ahrendt S.R."/>
            <person name="Lipzen A."/>
            <person name="Sullivan W."/>
            <person name="Andreopoulos W.B."/>
            <person name="Clum A."/>
            <person name="Lindquist E."/>
            <person name="Daum C."/>
            <person name="Ramamoorthy G.K."/>
            <person name="Gryganskyi A."/>
            <person name="Culley D."/>
            <person name="Magnuson J.K."/>
            <person name="James T.Y."/>
            <person name="O'Malley M.A."/>
            <person name="Stajich J.E."/>
            <person name="Spatafora J.W."/>
            <person name="Visel A."/>
            <person name="Grigoriev I.V."/>
        </authorList>
    </citation>
    <scope>NUCLEOTIDE SEQUENCE [LARGE SCALE GENOMIC DNA]</scope>
    <source>
        <strain evidence="9 10">NRRL 2496</strain>
    </source>
</reference>
<proteinExistence type="inferred from homology"/>
<dbReference type="InterPro" id="IPR002401">
    <property type="entry name" value="Cyt_P450_E_grp-I"/>
</dbReference>
<evidence type="ECO:0000256" key="8">
    <source>
        <dbReference type="RuleBase" id="RU000461"/>
    </source>
</evidence>
<dbReference type="InterPro" id="IPR001128">
    <property type="entry name" value="Cyt_P450"/>
</dbReference>
<dbReference type="SUPFAM" id="SSF48264">
    <property type="entry name" value="Cytochrome P450"/>
    <property type="match status" value="1"/>
</dbReference>
<evidence type="ECO:0000256" key="1">
    <source>
        <dbReference type="ARBA" id="ARBA00010617"/>
    </source>
</evidence>
<comment type="cofactor">
    <cofactor evidence="7">
        <name>heme</name>
        <dbReference type="ChEBI" id="CHEBI:30413"/>
    </cofactor>
</comment>
<dbReference type="AlphaFoldDB" id="A0A1X2H135"/>
<dbReference type="GO" id="GO:0004497">
    <property type="term" value="F:monooxygenase activity"/>
    <property type="evidence" value="ECO:0007669"/>
    <property type="project" value="UniProtKB-KW"/>
</dbReference>
<dbReference type="STRING" id="13706.A0A1X2H135"/>
<accession>A0A1X2H135</accession>
<keyword evidence="6 8" id="KW-0503">Monooxygenase</keyword>
<keyword evidence="4 8" id="KW-0560">Oxidoreductase</keyword>
<evidence type="ECO:0000256" key="6">
    <source>
        <dbReference type="ARBA" id="ARBA00023033"/>
    </source>
</evidence>
<dbReference type="InParanoid" id="A0A1X2H135"/>
<keyword evidence="2 7" id="KW-0349">Heme</keyword>
<dbReference type="Proteomes" id="UP000242180">
    <property type="component" value="Unassembled WGS sequence"/>
</dbReference>
<dbReference type="PANTHER" id="PTHR24291">
    <property type="entry name" value="CYTOCHROME P450 FAMILY 4"/>
    <property type="match status" value="1"/>
</dbReference>
<organism evidence="9 10">
    <name type="scientific">Syncephalastrum racemosum</name>
    <name type="common">Filamentous fungus</name>
    <dbReference type="NCBI Taxonomy" id="13706"/>
    <lineage>
        <taxon>Eukaryota</taxon>
        <taxon>Fungi</taxon>
        <taxon>Fungi incertae sedis</taxon>
        <taxon>Mucoromycota</taxon>
        <taxon>Mucoromycotina</taxon>
        <taxon>Mucoromycetes</taxon>
        <taxon>Mucorales</taxon>
        <taxon>Syncephalastraceae</taxon>
        <taxon>Syncephalastrum</taxon>
    </lineage>
</organism>
<dbReference type="InterPro" id="IPR050196">
    <property type="entry name" value="Cytochrome_P450_Monoox"/>
</dbReference>
<comment type="caution">
    <text evidence="9">The sequence shown here is derived from an EMBL/GenBank/DDBJ whole genome shotgun (WGS) entry which is preliminary data.</text>
</comment>
<keyword evidence="10" id="KW-1185">Reference proteome</keyword>
<dbReference type="OrthoDB" id="1470350at2759"/>
<dbReference type="GO" id="GO:0016705">
    <property type="term" value="F:oxidoreductase activity, acting on paired donors, with incorporation or reduction of molecular oxygen"/>
    <property type="evidence" value="ECO:0007669"/>
    <property type="project" value="InterPro"/>
</dbReference>
<dbReference type="OMA" id="PRHGIQI"/>
<dbReference type="EMBL" id="MCGN01000011">
    <property type="protein sequence ID" value="ORY91143.1"/>
    <property type="molecule type" value="Genomic_DNA"/>
</dbReference>
<keyword evidence="5 7" id="KW-0408">Iron</keyword>